<proteinExistence type="predicted"/>
<organism evidence="1 2">
    <name type="scientific">Kibdelosporangium philippinense</name>
    <dbReference type="NCBI Taxonomy" id="211113"/>
    <lineage>
        <taxon>Bacteria</taxon>
        <taxon>Bacillati</taxon>
        <taxon>Actinomycetota</taxon>
        <taxon>Actinomycetes</taxon>
        <taxon>Pseudonocardiales</taxon>
        <taxon>Pseudonocardiaceae</taxon>
        <taxon>Kibdelosporangium</taxon>
    </lineage>
</organism>
<evidence type="ECO:0000313" key="2">
    <source>
        <dbReference type="Proteomes" id="UP001521150"/>
    </source>
</evidence>
<protein>
    <submittedName>
        <fullName evidence="1">Uncharacterized protein</fullName>
    </submittedName>
</protein>
<dbReference type="RefSeq" id="WP_233731456.1">
    <property type="nucleotide sequence ID" value="NZ_JAJVCN010000004.1"/>
</dbReference>
<sequence length="156" mass="17986">MTELVDHVIQYIVHGERCVAEVNGQRRFPKLPFVPEHVRKRTLQSEHCLVHRQLACQIRHKQLKVYGVQAIEMIHLDRGYVASATWVVVPETVSVPRHSANVPMTLDQHGFRRDRSKVLVHPDAVERYVFHRDVATLSIPSDRGDGLCHFGSDLRR</sequence>
<reference evidence="1 2" key="1">
    <citation type="submission" date="2021-12" db="EMBL/GenBank/DDBJ databases">
        <title>Genome sequence of Kibdelosporangium philippinense ATCC 49844.</title>
        <authorList>
            <person name="Fedorov E.A."/>
            <person name="Omeragic M."/>
            <person name="Shalygina K.F."/>
            <person name="Maclea K.S."/>
        </authorList>
    </citation>
    <scope>NUCLEOTIDE SEQUENCE [LARGE SCALE GENOMIC DNA]</scope>
    <source>
        <strain evidence="1 2">ATCC 49844</strain>
    </source>
</reference>
<evidence type="ECO:0000313" key="1">
    <source>
        <dbReference type="EMBL" id="MCE7009967.1"/>
    </source>
</evidence>
<gene>
    <name evidence="1" type="ORF">LWC34_45250</name>
</gene>
<dbReference type="EMBL" id="JAJVCN010000004">
    <property type="protein sequence ID" value="MCE7009967.1"/>
    <property type="molecule type" value="Genomic_DNA"/>
</dbReference>
<dbReference type="Proteomes" id="UP001521150">
    <property type="component" value="Unassembled WGS sequence"/>
</dbReference>
<keyword evidence="2" id="KW-1185">Reference proteome</keyword>
<accession>A0ABS8ZQU7</accession>
<comment type="caution">
    <text evidence="1">The sequence shown here is derived from an EMBL/GenBank/DDBJ whole genome shotgun (WGS) entry which is preliminary data.</text>
</comment>
<name>A0ABS8ZQU7_9PSEU</name>